<dbReference type="GO" id="GO:0005634">
    <property type="term" value="C:nucleus"/>
    <property type="evidence" value="ECO:0007669"/>
    <property type="project" value="TreeGrafter"/>
</dbReference>
<protein>
    <recommendedName>
        <fullName evidence="3">Ubiquitin thioesterase OTU</fullName>
        <ecNumber evidence="3">3.4.19.12</ecNumber>
    </recommendedName>
</protein>
<accession>A0A132NW05</accession>
<dbReference type="PROSITE" id="PS50802">
    <property type="entry name" value="OTU"/>
    <property type="match status" value="1"/>
</dbReference>
<sequence>MSHFDWNDRLPNSLRAGFQPPSEETEEEMKRRHHAELVEYERFATSIRSEYTKPIDKSRAVQQLSRLKQQMRDRHVSEEAVLNGSERTSKKAQILLNAGPSHSVAPEKANPTIDDPVRAGFLPPQDARGLIGGALAHANRMAEQASHKVLHSTAHRTAMDNEIIERYVKKAESRSGPGARFGFIQRINQKAAALGKRVINIEADNHCLYNSLIAGLHGPSEDSGEAVRRLRGLVGDYVTTHADVYADMINVMVQMSLTAYVEGIKTEAMGDELECSVAAKVLGVRIHLVTPDDDVRTFDPEGPPETDIWIAYYPSYTILGDAHYNVLL</sequence>
<evidence type="ECO:0000256" key="1">
    <source>
        <dbReference type="ARBA" id="ARBA00000707"/>
    </source>
</evidence>
<evidence type="ECO:0000256" key="2">
    <source>
        <dbReference type="ARBA" id="ARBA00022801"/>
    </source>
</evidence>
<evidence type="ECO:0000313" key="6">
    <source>
        <dbReference type="EMBL" id="KWX14244.1"/>
    </source>
</evidence>
<keyword evidence="3" id="KW-0833">Ubl conjugation pathway</keyword>
<comment type="caution">
    <text evidence="6">The sequence shown here is derived from an EMBL/GenBank/DDBJ whole genome shotgun (WGS) entry which is preliminary data.</text>
</comment>
<dbReference type="SUPFAM" id="SSF54001">
    <property type="entry name" value="Cysteine proteinases"/>
    <property type="match status" value="1"/>
</dbReference>
<keyword evidence="3" id="KW-0788">Thiol protease</keyword>
<dbReference type="OrthoDB" id="415023at2759"/>
<dbReference type="GO" id="GO:0036503">
    <property type="term" value="P:ERAD pathway"/>
    <property type="evidence" value="ECO:0007669"/>
    <property type="project" value="TreeGrafter"/>
</dbReference>
<organism evidence="6 7">
    <name type="scientific">Giardia duodenalis assemblage B</name>
    <dbReference type="NCBI Taxonomy" id="1394984"/>
    <lineage>
        <taxon>Eukaryota</taxon>
        <taxon>Metamonada</taxon>
        <taxon>Diplomonadida</taxon>
        <taxon>Hexamitidae</taxon>
        <taxon>Giardiinae</taxon>
        <taxon>Giardia</taxon>
    </lineage>
</organism>
<dbReference type="VEuPathDB" id="GiardiaDB:QR46_1744"/>
<gene>
    <name evidence="6" type="ORF">QR46_1744</name>
</gene>
<dbReference type="GO" id="GO:0030968">
    <property type="term" value="P:endoplasmic reticulum unfolded protein response"/>
    <property type="evidence" value="ECO:0007669"/>
    <property type="project" value="TreeGrafter"/>
</dbReference>
<keyword evidence="6" id="KW-0645">Protease</keyword>
<comment type="subcellular location">
    <subcellularLocation>
        <location evidence="3">Cytoplasm</location>
    </subcellularLocation>
</comment>
<feature type="region of interest" description="Disordered" evidence="4">
    <location>
        <begin position="1"/>
        <end position="29"/>
    </location>
</feature>
<dbReference type="Proteomes" id="UP000070089">
    <property type="component" value="Unassembled WGS sequence"/>
</dbReference>
<dbReference type="EC" id="3.4.19.12" evidence="3"/>
<feature type="domain" description="OTU" evidence="5">
    <location>
        <begin position="196"/>
        <end position="328"/>
    </location>
</feature>
<comment type="catalytic activity">
    <reaction evidence="1 3">
        <text>Thiol-dependent hydrolysis of ester, thioester, amide, peptide and isopeptide bonds formed by the C-terminal Gly of ubiquitin (a 76-residue protein attached to proteins as an intracellular targeting signal).</text>
        <dbReference type="EC" id="3.4.19.12"/>
    </reaction>
</comment>
<dbReference type="PANTHER" id="PTHR13312:SF0">
    <property type="entry name" value="UBIQUITIN THIOESTERASE OTU1"/>
    <property type="match status" value="1"/>
</dbReference>
<comment type="function">
    <text evidence="3">Hydrolase that can remove conjugated ubiquitin from proteins and may therefore play an important regulatory role at the level of protein turnover by preventing degradation.</text>
</comment>
<dbReference type="InterPro" id="IPR038765">
    <property type="entry name" value="Papain-like_cys_pep_sf"/>
</dbReference>
<dbReference type="EMBL" id="JXTI01000039">
    <property type="protein sequence ID" value="KWX14244.1"/>
    <property type="molecule type" value="Genomic_DNA"/>
</dbReference>
<keyword evidence="2 3" id="KW-0378">Hydrolase</keyword>
<dbReference type="Gene3D" id="3.90.70.80">
    <property type="match status" value="1"/>
</dbReference>
<dbReference type="InterPro" id="IPR003323">
    <property type="entry name" value="OTU_dom"/>
</dbReference>
<evidence type="ECO:0000259" key="5">
    <source>
        <dbReference type="PROSITE" id="PS50802"/>
    </source>
</evidence>
<dbReference type="GO" id="GO:0005829">
    <property type="term" value="C:cytosol"/>
    <property type="evidence" value="ECO:0007669"/>
    <property type="project" value="TreeGrafter"/>
</dbReference>
<dbReference type="Pfam" id="PF02338">
    <property type="entry name" value="OTU"/>
    <property type="match status" value="1"/>
</dbReference>
<reference evidence="6 7" key="1">
    <citation type="journal article" date="2015" name="Mol. Biochem. Parasitol.">
        <title>Identification of polymorphic genes for use in assemblage B genotyping assays through comparative genomics of multiple assemblage B Giardia duodenalis isolates.</title>
        <authorList>
            <person name="Wielinga C."/>
            <person name="Thompson R.C."/>
            <person name="Monis P."/>
            <person name="Ryan U."/>
        </authorList>
    </citation>
    <scope>NUCLEOTIDE SEQUENCE [LARGE SCALE GENOMIC DNA]</scope>
    <source>
        <strain evidence="6 7">BAH15c1</strain>
    </source>
</reference>
<keyword evidence="3" id="KW-0963">Cytoplasm</keyword>
<dbReference type="AlphaFoldDB" id="A0A132NW05"/>
<evidence type="ECO:0000256" key="4">
    <source>
        <dbReference type="SAM" id="MobiDB-lite"/>
    </source>
</evidence>
<dbReference type="GO" id="GO:0004843">
    <property type="term" value="F:cysteine-type deubiquitinase activity"/>
    <property type="evidence" value="ECO:0007669"/>
    <property type="project" value="UniProtKB-UniRule"/>
</dbReference>
<name>A0A132NW05_GIAIN</name>
<proteinExistence type="predicted"/>
<evidence type="ECO:0000256" key="3">
    <source>
        <dbReference type="RuleBase" id="RU367104"/>
    </source>
</evidence>
<dbReference type="GO" id="GO:0016579">
    <property type="term" value="P:protein deubiquitination"/>
    <property type="evidence" value="ECO:0007669"/>
    <property type="project" value="TreeGrafter"/>
</dbReference>
<evidence type="ECO:0000313" key="7">
    <source>
        <dbReference type="Proteomes" id="UP000070089"/>
    </source>
</evidence>
<dbReference type="PANTHER" id="PTHR13312">
    <property type="entry name" value="HIV-INDUCED PROTEIN-7-LIKE PROTEASE"/>
    <property type="match status" value="1"/>
</dbReference>